<organism evidence="1 2">
    <name type="scientific">Onishia taeanensis</name>
    <dbReference type="NCBI Taxonomy" id="284577"/>
    <lineage>
        <taxon>Bacteria</taxon>
        <taxon>Pseudomonadati</taxon>
        <taxon>Pseudomonadota</taxon>
        <taxon>Gammaproteobacteria</taxon>
        <taxon>Oceanospirillales</taxon>
        <taxon>Halomonadaceae</taxon>
        <taxon>Onishia</taxon>
    </lineage>
</organism>
<gene>
    <name evidence="1" type="ORF">BCL93_1192</name>
</gene>
<comment type="caution">
    <text evidence="1">The sequence shown here is derived from an EMBL/GenBank/DDBJ whole genome shotgun (WGS) entry which is preliminary data.</text>
</comment>
<sequence>MISYNKALYLCCVAEPWVSVAKKLKHEVGIEPVYFVFWSDQSDIFWNEFSGVCHLQTLENAWKGEGFPKNLKPSALDEDMLKEIAWYEINALKMMDRLDPLGNSFGFQERRYFFQDLVGSWLSYIEASGLDLVISPSIPHRVFDYALYVACRVKNIKFLMFQMLPFGSNSIIIDNIDYIGDKYNFNIGGGVDREECSSAVLNKISAVRADYDDAIPSYMIEHDKNSRISVKKCMDLTLKPLANIVLSMLGLKKPNTYWVEPGKMPCLSEYSYFSYYVTALKRAARVRGFKEKYSRLVSFDLPEKFILVALHYQPEETSCPTGGSYSDQISLVKVLDETLPPDVKIVVKEHKSQFYTHQESSSGRDDSFYDRIRSVSDRIFFASVDKSPFDLIDKAAATVTISGTIGWESAVRGTPALVFGRAWYEFMPRVYKVKNKSDIVMVWPSILEDKGKNLDREILAYHAKIQKFFIHAKHYKTFMSNDDVSMAASADNIAIGLKEFLL</sequence>
<accession>A0A328XKB9</accession>
<proteinExistence type="predicted"/>
<protein>
    <recommendedName>
        <fullName evidence="3">Capsule polysaccharide biosynthesis protein</fullName>
    </recommendedName>
</protein>
<evidence type="ECO:0008006" key="3">
    <source>
        <dbReference type="Google" id="ProtNLM"/>
    </source>
</evidence>
<reference evidence="1 2" key="1">
    <citation type="submission" date="2018-06" db="EMBL/GenBank/DDBJ databases">
        <title>Comparative analysis of microorganisms from saline springs in Andes Mountain Range, Colombia.</title>
        <authorList>
            <person name="Rubin E."/>
        </authorList>
    </citation>
    <scope>NUCLEOTIDE SEQUENCE [LARGE SCALE GENOMIC DNA]</scope>
    <source>
        <strain evidence="1 2">USBA-857</strain>
    </source>
</reference>
<dbReference type="Proteomes" id="UP000249700">
    <property type="component" value="Unassembled WGS sequence"/>
</dbReference>
<name>A0A328XKB9_9GAMM</name>
<dbReference type="OrthoDB" id="5448633at2"/>
<dbReference type="EMBL" id="QLSX01000019">
    <property type="protein sequence ID" value="RAR56800.1"/>
    <property type="molecule type" value="Genomic_DNA"/>
</dbReference>
<evidence type="ECO:0000313" key="1">
    <source>
        <dbReference type="EMBL" id="RAR56800.1"/>
    </source>
</evidence>
<evidence type="ECO:0000313" key="2">
    <source>
        <dbReference type="Proteomes" id="UP000249700"/>
    </source>
</evidence>
<dbReference type="RefSeq" id="WP_146742512.1">
    <property type="nucleotide sequence ID" value="NZ_QLSX01000019.1"/>
</dbReference>
<dbReference type="AlphaFoldDB" id="A0A328XKB9"/>